<evidence type="ECO:0000313" key="2">
    <source>
        <dbReference type="Proteomes" id="UP001189429"/>
    </source>
</evidence>
<protein>
    <submittedName>
        <fullName evidence="1">Uncharacterized protein</fullName>
    </submittedName>
</protein>
<accession>A0ABN9VFN3</accession>
<dbReference type="EMBL" id="CAUYUJ010017037">
    <property type="protein sequence ID" value="CAK0871103.1"/>
    <property type="molecule type" value="Genomic_DNA"/>
</dbReference>
<feature type="non-terminal residue" evidence="1">
    <location>
        <position position="1"/>
    </location>
</feature>
<evidence type="ECO:0000313" key="1">
    <source>
        <dbReference type="EMBL" id="CAK0871103.1"/>
    </source>
</evidence>
<gene>
    <name evidence="1" type="ORF">PCOR1329_LOCUS57042</name>
</gene>
<comment type="caution">
    <text evidence="1">The sequence shown here is derived from an EMBL/GenBank/DDBJ whole genome shotgun (WGS) entry which is preliminary data.</text>
</comment>
<feature type="non-terminal residue" evidence="1">
    <location>
        <position position="170"/>
    </location>
</feature>
<reference evidence="1" key="1">
    <citation type="submission" date="2023-10" db="EMBL/GenBank/DDBJ databases">
        <authorList>
            <person name="Chen Y."/>
            <person name="Shah S."/>
            <person name="Dougan E. K."/>
            <person name="Thang M."/>
            <person name="Chan C."/>
        </authorList>
    </citation>
    <scope>NUCLEOTIDE SEQUENCE [LARGE SCALE GENOMIC DNA]</scope>
</reference>
<organism evidence="1 2">
    <name type="scientific">Prorocentrum cordatum</name>
    <dbReference type="NCBI Taxonomy" id="2364126"/>
    <lineage>
        <taxon>Eukaryota</taxon>
        <taxon>Sar</taxon>
        <taxon>Alveolata</taxon>
        <taxon>Dinophyceae</taxon>
        <taxon>Prorocentrales</taxon>
        <taxon>Prorocentraceae</taxon>
        <taxon>Prorocentrum</taxon>
    </lineage>
</organism>
<proteinExistence type="predicted"/>
<keyword evidence="2" id="KW-1185">Reference proteome</keyword>
<dbReference type="Proteomes" id="UP001189429">
    <property type="component" value="Unassembled WGS sequence"/>
</dbReference>
<sequence>AIYLWPVARANLGGAQDVFCALGSATLQGCPWSGALWAIGAGPLIGDMRARTWRRSGGMIGACAGDAVCAMPSLTMWRPMGQASDAAEILARLALKTAECKIIPLAEASSPPPESGARGALAEFVSKWQGVAITDAAEHLGALMGPCVGDAMRWQKVIAGWQRVPDLVAD</sequence>
<name>A0ABN9VFN3_9DINO</name>